<keyword evidence="5" id="KW-0648">Protein biosynthesis</keyword>
<proteinExistence type="inferred from homology"/>
<evidence type="ECO:0000256" key="5">
    <source>
        <dbReference type="RuleBase" id="RU363037"/>
    </source>
</evidence>
<evidence type="ECO:0000259" key="6">
    <source>
        <dbReference type="Pfam" id="PF00749"/>
    </source>
</evidence>
<keyword evidence="3 5" id="KW-0067">ATP-binding</keyword>
<gene>
    <name evidence="7" type="ORF">PSON_ATCC_30995.1.T1890065</name>
</gene>
<evidence type="ECO:0000313" key="7">
    <source>
        <dbReference type="EMBL" id="CAD8128487.1"/>
    </source>
</evidence>
<name>A0A8S1RM45_9CILI</name>
<evidence type="ECO:0000313" key="8">
    <source>
        <dbReference type="Proteomes" id="UP000692954"/>
    </source>
</evidence>
<dbReference type="Proteomes" id="UP000692954">
    <property type="component" value="Unassembled WGS sequence"/>
</dbReference>
<keyword evidence="2 5" id="KW-0547">Nucleotide-binding</keyword>
<sequence>MNWQYKQPQILISVIDQLFTNNLYSQNFAGKVKLKISLIYRLIYSHDNLIINCLIISFLKFSLEIFDQILNGKNLDYCLEQRLISGLYINIQEIHYSMKDNRAYSIYNFFEQIFKSVEEVAHTIRTNEYSNKIESYQWVLKRHESQNEKKFMNLKIEIYIILVQSRKNFRNLQIIILQENVKILLKIVITKYNSNLT</sequence>
<comment type="caution">
    <text evidence="7">The sequence shown here is derived from an EMBL/GenBank/DDBJ whole genome shotgun (WGS) entry which is preliminary data.</text>
</comment>
<dbReference type="AlphaFoldDB" id="A0A8S1RM45"/>
<accession>A0A8S1RM45</accession>
<keyword evidence="4 5" id="KW-0030">Aminoacyl-tRNA synthetase</keyword>
<organism evidence="7 8">
    <name type="scientific">Paramecium sonneborni</name>
    <dbReference type="NCBI Taxonomy" id="65129"/>
    <lineage>
        <taxon>Eukaryota</taxon>
        <taxon>Sar</taxon>
        <taxon>Alveolata</taxon>
        <taxon>Ciliophora</taxon>
        <taxon>Intramacronucleata</taxon>
        <taxon>Oligohymenophorea</taxon>
        <taxon>Peniculida</taxon>
        <taxon>Parameciidae</taxon>
        <taxon>Paramecium</taxon>
    </lineage>
</organism>
<evidence type="ECO:0000256" key="1">
    <source>
        <dbReference type="ARBA" id="ARBA00022598"/>
    </source>
</evidence>
<dbReference type="Pfam" id="PF00749">
    <property type="entry name" value="tRNA-synt_1c"/>
    <property type="match status" value="1"/>
</dbReference>
<dbReference type="InterPro" id="IPR020058">
    <property type="entry name" value="Glu/Gln-tRNA-synth_Ib_cat-dom"/>
</dbReference>
<reference evidence="7" key="1">
    <citation type="submission" date="2021-01" db="EMBL/GenBank/DDBJ databases">
        <authorList>
            <consortium name="Genoscope - CEA"/>
            <person name="William W."/>
        </authorList>
    </citation>
    <scope>NUCLEOTIDE SEQUENCE</scope>
</reference>
<evidence type="ECO:0000256" key="4">
    <source>
        <dbReference type="ARBA" id="ARBA00023146"/>
    </source>
</evidence>
<keyword evidence="8" id="KW-1185">Reference proteome</keyword>
<feature type="domain" description="Glutamyl/glutaminyl-tRNA synthetase class Ib catalytic" evidence="6">
    <location>
        <begin position="90"/>
        <end position="146"/>
    </location>
</feature>
<evidence type="ECO:0000256" key="2">
    <source>
        <dbReference type="ARBA" id="ARBA00022741"/>
    </source>
</evidence>
<dbReference type="GO" id="GO:0006412">
    <property type="term" value="P:translation"/>
    <property type="evidence" value="ECO:0007669"/>
    <property type="project" value="UniProtKB-KW"/>
</dbReference>
<dbReference type="GO" id="GO:0005524">
    <property type="term" value="F:ATP binding"/>
    <property type="evidence" value="ECO:0007669"/>
    <property type="project" value="UniProtKB-KW"/>
</dbReference>
<dbReference type="GO" id="GO:0043039">
    <property type="term" value="P:tRNA aminoacylation"/>
    <property type="evidence" value="ECO:0007669"/>
    <property type="project" value="InterPro"/>
</dbReference>
<comment type="similarity">
    <text evidence="5">Belongs to the class-I aminoacyl-tRNA synthetase family.</text>
</comment>
<dbReference type="EMBL" id="CAJJDN010000189">
    <property type="protein sequence ID" value="CAD8128487.1"/>
    <property type="molecule type" value="Genomic_DNA"/>
</dbReference>
<keyword evidence="1 5" id="KW-0436">Ligase</keyword>
<dbReference type="GO" id="GO:0004812">
    <property type="term" value="F:aminoacyl-tRNA ligase activity"/>
    <property type="evidence" value="ECO:0007669"/>
    <property type="project" value="UniProtKB-KW"/>
</dbReference>
<protein>
    <recommendedName>
        <fullName evidence="6">Glutamyl/glutaminyl-tRNA synthetase class Ib catalytic domain-containing protein</fullName>
    </recommendedName>
</protein>
<evidence type="ECO:0000256" key="3">
    <source>
        <dbReference type="ARBA" id="ARBA00022840"/>
    </source>
</evidence>